<evidence type="ECO:0000313" key="3">
    <source>
        <dbReference type="Proteomes" id="UP000041254"/>
    </source>
</evidence>
<feature type="compositionally biased region" description="Low complexity" evidence="1">
    <location>
        <begin position="590"/>
        <end position="615"/>
    </location>
</feature>
<dbReference type="EMBL" id="CDMY01000600">
    <property type="protein sequence ID" value="CEM25401.1"/>
    <property type="molecule type" value="Genomic_DNA"/>
</dbReference>
<dbReference type="VEuPathDB" id="CryptoDB:Vbra_17235"/>
<evidence type="ECO:0000313" key="2">
    <source>
        <dbReference type="EMBL" id="CEM25401.1"/>
    </source>
</evidence>
<feature type="compositionally biased region" description="Low complexity" evidence="1">
    <location>
        <begin position="572"/>
        <end position="583"/>
    </location>
</feature>
<dbReference type="AlphaFoldDB" id="A0A0G4G9M2"/>
<organism evidence="2 3">
    <name type="scientific">Vitrella brassicaformis (strain CCMP3155)</name>
    <dbReference type="NCBI Taxonomy" id="1169540"/>
    <lineage>
        <taxon>Eukaryota</taxon>
        <taxon>Sar</taxon>
        <taxon>Alveolata</taxon>
        <taxon>Colpodellida</taxon>
        <taxon>Vitrellaceae</taxon>
        <taxon>Vitrella</taxon>
    </lineage>
</organism>
<evidence type="ECO:0000256" key="1">
    <source>
        <dbReference type="SAM" id="MobiDB-lite"/>
    </source>
</evidence>
<accession>A0A0G4G9M2</accession>
<feature type="region of interest" description="Disordered" evidence="1">
    <location>
        <begin position="314"/>
        <end position="432"/>
    </location>
</feature>
<sequence length="627" mass="67237">MRRLNRQYVAVYEQDLYEQPKPLRSALRILKGLGLAAFPCALTHTEALRRGLLAKRLTAAEVTQLIDDGADPNLPWHRQTRTAVNHVFFYLNEWRGGRQEGLRVMAALIRGGQGPCWLDLWANYEDEGDVIEMLRSLSLASFSSCHAYLRAALRAGEVHTTRELIFNRVGMSTDALLAVMGSRKECPHLPAAASEAFHLGVIAAAMKRTIDNYRQADLRVRMSERFDAAYEHYLTEVFDRVEGAARAALRSVVAMHRASKTHPILSLHAQSAPTLGPMLIEQPPRHIQLPIASPSLRRISIALNHAVDSVAAGRMQQQQGNQLAGGGGQPRQQGDEPTPPTAEEHAADNETTDQQRQQDGDEPSPAGDGQGQPGVATEQHHRPQKGMEAATNSHGMGPTSSSRAATKVQQETSGRREEAASFGMTIKEREGSDTSFEWADVGYVDDSNFISLGLDTPVIAARSLSAAPSPSSPWPAIAPEPTASRVSAPPPTVVTHRRWRPSDIVPPPPRRLFGPGSPRPLIDPQQLLQNKGRTIFRWTGTSKRRTNSGQVAAAHGIAGQPSAPAAPHDHAAAGLSSSAGVSGDRPGPSPSAVPSGGDSQLTAPPAGDALPAPAASGDVPRAATNTP</sequence>
<feature type="compositionally biased region" description="Polar residues" evidence="1">
    <location>
        <begin position="390"/>
        <end position="412"/>
    </location>
</feature>
<feature type="region of interest" description="Disordered" evidence="1">
    <location>
        <begin position="465"/>
        <end position="627"/>
    </location>
</feature>
<gene>
    <name evidence="2" type="ORF">Vbra_17235</name>
</gene>
<keyword evidence="3" id="KW-1185">Reference proteome</keyword>
<name>A0A0G4G9M2_VITBC</name>
<proteinExistence type="predicted"/>
<reference evidence="2 3" key="1">
    <citation type="submission" date="2014-11" db="EMBL/GenBank/DDBJ databases">
        <authorList>
            <person name="Zhu J."/>
            <person name="Qi W."/>
            <person name="Song R."/>
        </authorList>
    </citation>
    <scope>NUCLEOTIDE SEQUENCE [LARGE SCALE GENOMIC DNA]</scope>
</reference>
<dbReference type="Proteomes" id="UP000041254">
    <property type="component" value="Unassembled WGS sequence"/>
</dbReference>
<protein>
    <submittedName>
        <fullName evidence="2">Uncharacterized protein</fullName>
    </submittedName>
</protein>
<dbReference type="InParanoid" id="A0A0G4G9M2"/>